<dbReference type="OrthoDB" id="9814432at2"/>
<protein>
    <recommendedName>
        <fullName evidence="3">Preprotein translocase subunit YajC</fullName>
    </recommendedName>
</protein>
<proteinExistence type="predicted"/>
<sequence>MNILFLIAAFVLVFMVVRLLLKTPDVKRPKHPQQVSSSHMLRCEYCGLHVPENEAVKEGPRAFCSNEHRELALAQESTRE</sequence>
<evidence type="ECO:0000313" key="1">
    <source>
        <dbReference type="EMBL" id="AHK78276.1"/>
    </source>
</evidence>
<dbReference type="AlphaFoldDB" id="W8KRT8"/>
<organism evidence="1 2">
    <name type="scientific">Ectothiorhodospira haloalkaliphila</name>
    <dbReference type="NCBI Taxonomy" id="421628"/>
    <lineage>
        <taxon>Bacteria</taxon>
        <taxon>Pseudomonadati</taxon>
        <taxon>Pseudomonadota</taxon>
        <taxon>Gammaproteobacteria</taxon>
        <taxon>Chromatiales</taxon>
        <taxon>Ectothiorhodospiraceae</taxon>
        <taxon>Ectothiorhodospira</taxon>
    </lineage>
</organism>
<dbReference type="NCBIfam" id="NF041023">
    <property type="entry name" value="PP0621_fam"/>
    <property type="match status" value="1"/>
</dbReference>
<dbReference type="Proteomes" id="UP000019442">
    <property type="component" value="Chromosome"/>
</dbReference>
<dbReference type="HOGENOM" id="CLU_168222_1_1_6"/>
<reference evidence="2" key="2">
    <citation type="submission" date="2014-02" db="EMBL/GenBank/DDBJ databases">
        <title>Draft Genome Sequence of extremely halophilic bacteria Halorhodospira halochloris.</title>
        <authorList>
            <person name="Singh K.S."/>
        </authorList>
    </citation>
    <scope>NUCLEOTIDE SEQUENCE [LARGE SCALE GENOMIC DNA]</scope>
    <source>
        <strain evidence="2">A</strain>
    </source>
</reference>
<dbReference type="RefSeq" id="WP_025280629.1">
    <property type="nucleotide sequence ID" value="NZ_CP007268.1"/>
</dbReference>
<evidence type="ECO:0008006" key="3">
    <source>
        <dbReference type="Google" id="ProtNLM"/>
    </source>
</evidence>
<accession>W8KRT8</accession>
<dbReference type="EMBL" id="CP007268">
    <property type="protein sequence ID" value="AHK78276.1"/>
    <property type="molecule type" value="Genomic_DNA"/>
</dbReference>
<name>W8KRT8_9GAMM</name>
<keyword evidence="2" id="KW-1185">Reference proteome</keyword>
<dbReference type="KEGG" id="hhc:M911_02800"/>
<evidence type="ECO:0000313" key="2">
    <source>
        <dbReference type="Proteomes" id="UP000019442"/>
    </source>
</evidence>
<dbReference type="InterPro" id="IPR049708">
    <property type="entry name" value="PP0621-like"/>
</dbReference>
<gene>
    <name evidence="1" type="ORF">M911_02800</name>
</gene>
<reference evidence="1 2" key="1">
    <citation type="journal article" date="2014" name="J Genomics">
        <title>Draft Genome Sequence of the Extremely Halophilic Phototrophic Purple Sulfur Bacterium Halorhodospira halochloris.</title>
        <authorList>
            <person name="Singh K.S."/>
            <person name="Kirksey J."/>
            <person name="Hoff W.D."/>
            <person name="Deole R."/>
        </authorList>
    </citation>
    <scope>NUCLEOTIDE SEQUENCE [LARGE SCALE GENOMIC DNA]</scope>
    <source>
        <strain evidence="1 2">A</strain>
    </source>
</reference>